<dbReference type="PANTHER" id="PTHR31485">
    <property type="entry name" value="PEPTIDYL SERINE ALPHA-GALACTOSYLTRANSFERASE"/>
    <property type="match status" value="1"/>
</dbReference>
<dbReference type="GO" id="GO:0016757">
    <property type="term" value="F:glycosyltransferase activity"/>
    <property type="evidence" value="ECO:0007669"/>
    <property type="project" value="InterPro"/>
</dbReference>
<name>A0AAD5M178_PYTIN</name>
<proteinExistence type="predicted"/>
<dbReference type="EMBL" id="JAKCXM010000150">
    <property type="protein sequence ID" value="KAJ0400634.1"/>
    <property type="molecule type" value="Genomic_DNA"/>
</dbReference>
<dbReference type="InterPro" id="IPR044845">
    <property type="entry name" value="HPAT/SRGT1-like"/>
</dbReference>
<accession>A0AAD5M178</accession>
<feature type="region of interest" description="Disordered" evidence="1">
    <location>
        <begin position="497"/>
        <end position="550"/>
    </location>
</feature>
<evidence type="ECO:0000256" key="2">
    <source>
        <dbReference type="SAM" id="Phobius"/>
    </source>
</evidence>
<dbReference type="Proteomes" id="UP001209570">
    <property type="component" value="Unassembled WGS sequence"/>
</dbReference>
<protein>
    <submittedName>
        <fullName evidence="3">Uncharacterized protein</fullName>
    </submittedName>
</protein>
<feature type="compositionally biased region" description="Low complexity" evidence="1">
    <location>
        <begin position="497"/>
        <end position="516"/>
    </location>
</feature>
<feature type="transmembrane region" description="Helical" evidence="2">
    <location>
        <begin position="15"/>
        <end position="37"/>
    </location>
</feature>
<organism evidence="3 4">
    <name type="scientific">Pythium insidiosum</name>
    <name type="common">Pythiosis disease agent</name>
    <dbReference type="NCBI Taxonomy" id="114742"/>
    <lineage>
        <taxon>Eukaryota</taxon>
        <taxon>Sar</taxon>
        <taxon>Stramenopiles</taxon>
        <taxon>Oomycota</taxon>
        <taxon>Peronosporomycetes</taxon>
        <taxon>Pythiales</taxon>
        <taxon>Pythiaceae</taxon>
        <taxon>Pythium</taxon>
    </lineage>
</organism>
<keyword evidence="2" id="KW-1133">Transmembrane helix</keyword>
<keyword evidence="2" id="KW-0472">Membrane</keyword>
<sequence length="1471" mass="165851">MTTAAKSPRRRAVVLPLRVLVIFSVATGLLLCVSLNAPLHAIPRLRRADPIRALIKPVHGGVLSAESEDIHVVFSLSCNQSHRLLQQTVLQLTATAVGQRAPITQILAGCTPEQRARVLQEPTFYHDFRRHFAPDFSRHPEPGVDDDYGPYNKPFALRHFLQHADPPIATKFIALVDGDFAFLHRLQVNTARRVDASLYRGTRDLAAVNDTVRDGLGVAMSWAIYRDHVFIPSQGDLGLVFFDQRDKMLSLCGGAASSSAEPCAGVDHDDAVEFFGDTASPYILTVSDMRRLIDDYCRFTVLGRQLTKKWVVEMEAYALAAANHGIRHTKLLNYAISLPPFRDQDDEYWAFVDALRDDENPCSAAIGVLAPKPELPPVFFLHYFHSYGYGGHIFNKRDLPGDVTDCQSPLLRLPPVELRALVNPAKMMRRVPSAEVERRRRRTFALAAAVAALALFGLRTAMDRVVEPWTPVTVLRASNEPKLARVSAVFDANDTFSSRLSESSNSGSSDRSNPDSVPTGAARANHSPPTPYPHADDTIHSESSSSSRAGAALSVGNAAIVDVYPEASPRGPDTGNEEIHIVFSAGCDQDQRVLQQSILQISATAVGQRGPITQIIAGCSDEQRAEVLKEPTFYYDFRRHFTPNFYPHPEPNVTDDYKPYNKPFAIRHFLQNAEHDYKPYNKPFAIRHFLQNAERPITSKYIAIIDGDFAFFHALEINTGRNVSALYRGSRDPATVSDTVRDGWAVSMTWVPWRELNFFRQPEMVAGMCGNGTTAKPCANIPEAEALEYYAETASPYILTVNDLRKMIDDYCHFTVVGRSLLKSWIIEMEAYSFAAANNGIRHTKLINYGISLPSWRGYDEEYWWFVNEFEPDVNPCIATQDVTLPGPTSAPLYFFHYFHTYTWGERYKINKRDLPKDAITNCSSPLLRLPPEDAWAAVGSNQHERRHIWAAASKMMRATQGRALEQHRRRQLAAGLAAITLATLYVSHSLLGPSEPTWKPVAVLQADDPSLSIAKSVALEDESEPSTPDVAVIRNGDADTVSKPSSTTPPALDDTEDIHIIFSQSCDQHRRIIQQTVLQYTATLVGQRSPITQIIAGCTEEQRAKVMQEPTFYHDFRRHFTPNYAPHPEPDVDDWYTPYNKPYSLRHFLRHADPPITNKYIALVDGDFAFFHRLQINTGRNVSEFYFGSRDPATVNDTVKDGLALSMNWGMYGGLMWYKEPDKVKGMCGSGPQAMPCAHVSLEDAMEYYEDTASPYILTVNDLRKMIDDYCLFTVAGRKLLSNWVIEMEAYTFATANHGILHTKLHNYAISLPPWKPKDEEYWRFVDEIPHDVNPCDPNTEAYRPPANSPPLYFFHYFHLYRREKYAFYKTDIPEELSECSSPLLELPPADEWIKSRDNPVVLYRQGERRHMWAQCTLIKLHNQAMLAYKKATCPNGYNTDQKATCPNGYNTDQVYPMTHRVPKEEKKDP</sequence>
<feature type="compositionally biased region" description="Low complexity" evidence="1">
    <location>
        <begin position="541"/>
        <end position="550"/>
    </location>
</feature>
<keyword evidence="2" id="KW-0812">Transmembrane</keyword>
<evidence type="ECO:0000313" key="4">
    <source>
        <dbReference type="Proteomes" id="UP001209570"/>
    </source>
</evidence>
<comment type="caution">
    <text evidence="3">The sequence shown here is derived from an EMBL/GenBank/DDBJ whole genome shotgun (WGS) entry which is preliminary data.</text>
</comment>
<evidence type="ECO:0000256" key="1">
    <source>
        <dbReference type="SAM" id="MobiDB-lite"/>
    </source>
</evidence>
<dbReference type="PANTHER" id="PTHR31485:SF7">
    <property type="entry name" value="PEPTIDYL SERINE ALPHA-GALACTOSYLTRANSFERASE"/>
    <property type="match status" value="1"/>
</dbReference>
<keyword evidence="4" id="KW-1185">Reference proteome</keyword>
<gene>
    <name evidence="3" type="ORF">P43SY_000919</name>
</gene>
<evidence type="ECO:0000313" key="3">
    <source>
        <dbReference type="EMBL" id="KAJ0400634.1"/>
    </source>
</evidence>
<reference evidence="3" key="1">
    <citation type="submission" date="2021-12" db="EMBL/GenBank/DDBJ databases">
        <title>Prjna785345.</title>
        <authorList>
            <person name="Rujirawat T."/>
            <person name="Krajaejun T."/>
        </authorList>
    </citation>
    <scope>NUCLEOTIDE SEQUENCE</scope>
    <source>
        <strain evidence="3">Pi057C3</strain>
    </source>
</reference>